<sequence length="177" mass="20541">MSESGRSVVAHHSLLLTDVLGSIEMARRWKEIKPDESHHQLVKELLRLYDEVGEMNPLEAYHDALRYKEDSQDLFMLGMMDLKNKAMIEQLFWQVSAQVVEIFQKQRYIPEEIRALKVSMSDQYLCNFSVFQSLPDNWALDQLFPIMPIHRLDEGSADGRPRAGEPVLFLHARTSLP</sequence>
<dbReference type="PANTHER" id="PTHR43295">
    <property type="entry name" value="ARGININE DECARBOXYLASE"/>
    <property type="match status" value="1"/>
</dbReference>
<proteinExistence type="predicted"/>
<dbReference type="InterPro" id="IPR002985">
    <property type="entry name" value="Arg_decrbxlase"/>
</dbReference>
<dbReference type="GO" id="GO:0008295">
    <property type="term" value="P:spermidine biosynthetic process"/>
    <property type="evidence" value="ECO:0007669"/>
    <property type="project" value="InterPro"/>
</dbReference>
<comment type="caution">
    <text evidence="4">The sequence shown here is derived from an EMBL/GenBank/DDBJ whole genome shotgun (WGS) entry which is preliminary data.</text>
</comment>
<organism evidence="4">
    <name type="scientific">bioreactor metagenome</name>
    <dbReference type="NCBI Taxonomy" id="1076179"/>
    <lineage>
        <taxon>unclassified sequences</taxon>
        <taxon>metagenomes</taxon>
        <taxon>ecological metagenomes</taxon>
    </lineage>
</organism>
<keyword evidence="2" id="KW-0663">Pyridoxal phosphate</keyword>
<evidence type="ECO:0000259" key="3">
    <source>
        <dbReference type="Pfam" id="PF17810"/>
    </source>
</evidence>
<evidence type="ECO:0000256" key="2">
    <source>
        <dbReference type="ARBA" id="ARBA00022898"/>
    </source>
</evidence>
<dbReference type="GO" id="GO:0006527">
    <property type="term" value="P:L-arginine catabolic process"/>
    <property type="evidence" value="ECO:0007669"/>
    <property type="project" value="InterPro"/>
</dbReference>
<dbReference type="Gene3D" id="1.20.58.930">
    <property type="match status" value="1"/>
</dbReference>
<keyword evidence="4" id="KW-0456">Lyase</keyword>
<dbReference type="GO" id="GO:0008792">
    <property type="term" value="F:arginine decarboxylase activity"/>
    <property type="evidence" value="ECO:0007669"/>
    <property type="project" value="UniProtKB-EC"/>
</dbReference>
<reference evidence="4" key="1">
    <citation type="submission" date="2019-08" db="EMBL/GenBank/DDBJ databases">
        <authorList>
            <person name="Kucharzyk K."/>
            <person name="Murdoch R.W."/>
            <person name="Higgins S."/>
            <person name="Loffler F."/>
        </authorList>
    </citation>
    <scope>NUCLEOTIDE SEQUENCE</scope>
</reference>
<dbReference type="EMBL" id="VSSQ01091054">
    <property type="protein sequence ID" value="MPN36747.1"/>
    <property type="molecule type" value="Genomic_DNA"/>
</dbReference>
<dbReference type="PANTHER" id="PTHR43295:SF9">
    <property type="entry name" value="BIOSYNTHETIC ARGININE DECARBOXYLASE"/>
    <property type="match status" value="1"/>
</dbReference>
<evidence type="ECO:0000256" key="1">
    <source>
        <dbReference type="ARBA" id="ARBA00001933"/>
    </source>
</evidence>
<comment type="cofactor">
    <cofactor evidence="1">
        <name>pyridoxal 5'-phosphate</name>
        <dbReference type="ChEBI" id="CHEBI:597326"/>
    </cofactor>
</comment>
<evidence type="ECO:0000313" key="4">
    <source>
        <dbReference type="EMBL" id="MPN36747.1"/>
    </source>
</evidence>
<feature type="domain" description="Arginine decarboxylase helical bundle" evidence="3">
    <location>
        <begin position="35"/>
        <end position="116"/>
    </location>
</feature>
<gene>
    <name evidence="4" type="primary">speA_59</name>
    <name evidence="4" type="ORF">SDC9_184258</name>
</gene>
<dbReference type="InterPro" id="IPR040634">
    <property type="entry name" value="Arg_decarb_HB"/>
</dbReference>
<accession>A0A645HCJ4</accession>
<name>A0A645HCJ4_9ZZZZ</name>
<dbReference type="EC" id="4.1.1.19" evidence="4"/>
<dbReference type="Pfam" id="PF17810">
    <property type="entry name" value="Arg_decarb_HB"/>
    <property type="match status" value="1"/>
</dbReference>
<dbReference type="AlphaFoldDB" id="A0A645HCJ4"/>
<protein>
    <submittedName>
        <fullName evidence="4">Biosynthetic arginine decarboxylase</fullName>
        <ecNumber evidence="4">4.1.1.19</ecNumber>
    </submittedName>
</protein>